<organism evidence="1 2">
    <name type="scientific">Bauhinia variegata</name>
    <name type="common">Purple orchid tree</name>
    <name type="synonym">Phanera variegata</name>
    <dbReference type="NCBI Taxonomy" id="167791"/>
    <lineage>
        <taxon>Eukaryota</taxon>
        <taxon>Viridiplantae</taxon>
        <taxon>Streptophyta</taxon>
        <taxon>Embryophyta</taxon>
        <taxon>Tracheophyta</taxon>
        <taxon>Spermatophyta</taxon>
        <taxon>Magnoliopsida</taxon>
        <taxon>eudicotyledons</taxon>
        <taxon>Gunneridae</taxon>
        <taxon>Pentapetalae</taxon>
        <taxon>rosids</taxon>
        <taxon>fabids</taxon>
        <taxon>Fabales</taxon>
        <taxon>Fabaceae</taxon>
        <taxon>Cercidoideae</taxon>
        <taxon>Cercideae</taxon>
        <taxon>Bauhiniinae</taxon>
        <taxon>Bauhinia</taxon>
    </lineage>
</organism>
<dbReference type="Proteomes" id="UP000828941">
    <property type="component" value="Chromosome 11"/>
</dbReference>
<accession>A0ACB9LTQ7</accession>
<sequence>MGYENDPYRDEDGEALMDYDDFQSDREQSPEPHRQGFLDDLEEDVDNWHGRERSRTPVYDNDPSMSKSKPRKRLIKKSDTGKQSVAPELVDEEEEDNIPASFVRDGYSEEEARKRKKGNDGGSGKKEKRHKGEKKLASSSKGSSKFGISKKGFAGKDHDGEVKEMWNTIAGGDSEDDQEGVRTVDDDNFIDDSGVEPALYGSDNEQRSPREYPQAEEGEEDEEIKDLFKMGKKRKKNERSPAEIALLVENVMAELEVTAEEDAELNRQGKPAINKLKKLPLLTEVLAKKQLQTEFLDHGVLTLLKNWLEPLPDGSLPNINIRTAILNILNDFPIDLEQYDRKEQLKKSGLGKVIMFLSKSDEEIGVNRKLAKELVDKWSRPIFNKSTRFEDMRNVEDDRVPYRRPLVKKPANKAAGMESRDGDLDLEFSQRKSGQSSSSHHASRPEATPLDFVVRPQSKVDPEEVRARAKQAGQDQQRMKMNKKLQQLRAPKKRQLQATKLSVEGRVFIFHPSGTRTRDNFSKTLVREIAFAKEQSSSRDYPCLTSNKASKAMAGTNTCFVRVPRFII</sequence>
<keyword evidence="2" id="KW-1185">Reference proteome</keyword>
<dbReference type="EMBL" id="CM039436">
    <property type="protein sequence ID" value="KAI4314527.1"/>
    <property type="molecule type" value="Genomic_DNA"/>
</dbReference>
<reference evidence="1 2" key="1">
    <citation type="journal article" date="2022" name="DNA Res.">
        <title>Chromosomal-level genome assembly of the orchid tree Bauhinia variegata (Leguminosae; Cercidoideae) supports the allotetraploid origin hypothesis of Bauhinia.</title>
        <authorList>
            <person name="Zhong Y."/>
            <person name="Chen Y."/>
            <person name="Zheng D."/>
            <person name="Pang J."/>
            <person name="Liu Y."/>
            <person name="Luo S."/>
            <person name="Meng S."/>
            <person name="Qian L."/>
            <person name="Wei D."/>
            <person name="Dai S."/>
            <person name="Zhou R."/>
        </authorList>
    </citation>
    <scope>NUCLEOTIDE SEQUENCE [LARGE SCALE GENOMIC DNA]</scope>
    <source>
        <strain evidence="1">BV-YZ2020</strain>
    </source>
</reference>
<gene>
    <name evidence="1" type="ORF">L6164_027426</name>
</gene>
<evidence type="ECO:0000313" key="2">
    <source>
        <dbReference type="Proteomes" id="UP000828941"/>
    </source>
</evidence>
<comment type="caution">
    <text evidence="1">The sequence shown here is derived from an EMBL/GenBank/DDBJ whole genome shotgun (WGS) entry which is preliminary data.</text>
</comment>
<proteinExistence type="predicted"/>
<evidence type="ECO:0000313" key="1">
    <source>
        <dbReference type="EMBL" id="KAI4314527.1"/>
    </source>
</evidence>
<name>A0ACB9LTQ7_BAUVA</name>
<protein>
    <submittedName>
        <fullName evidence="1">Uncharacterized protein</fullName>
    </submittedName>
</protein>